<protein>
    <recommendedName>
        <fullName evidence="2">RNase III domain-containing protein</fullName>
    </recommendedName>
</protein>
<feature type="compositionally biased region" description="Low complexity" evidence="1">
    <location>
        <begin position="34"/>
        <end position="53"/>
    </location>
</feature>
<dbReference type="VEuPathDB" id="FungiDB:SI65_04996"/>
<dbReference type="Proteomes" id="UP000094569">
    <property type="component" value="Unassembled WGS sequence"/>
</dbReference>
<dbReference type="GO" id="GO:0004525">
    <property type="term" value="F:ribonuclease III activity"/>
    <property type="evidence" value="ECO:0007669"/>
    <property type="project" value="InterPro"/>
</dbReference>
<dbReference type="GO" id="GO:0006396">
    <property type="term" value="P:RNA processing"/>
    <property type="evidence" value="ECO:0007669"/>
    <property type="project" value="InterPro"/>
</dbReference>
<dbReference type="GO" id="GO:0003735">
    <property type="term" value="F:structural constituent of ribosome"/>
    <property type="evidence" value="ECO:0007669"/>
    <property type="project" value="InterPro"/>
</dbReference>
<dbReference type="FunFam" id="1.10.1520.10:FF:000018">
    <property type="entry name" value="RNase III domain protein"/>
    <property type="match status" value="1"/>
</dbReference>
<dbReference type="CDD" id="cd00593">
    <property type="entry name" value="RIBOc"/>
    <property type="match status" value="1"/>
</dbReference>
<dbReference type="InterPro" id="IPR040030">
    <property type="entry name" value="Ribosomal_mL57"/>
</dbReference>
<evidence type="ECO:0000313" key="4">
    <source>
        <dbReference type="Proteomes" id="UP000094569"/>
    </source>
</evidence>
<evidence type="ECO:0000259" key="2">
    <source>
        <dbReference type="Pfam" id="PF14622"/>
    </source>
</evidence>
<dbReference type="AlphaFoldDB" id="A0A1E3BGB4"/>
<sequence>MTSTLLTRAARPACRTLANSSAILSAAQLPPPTTTNNTTRGYSTSTETTTTTEPQQPRWAHTPPRAKAPFSLRYNSRRPEYLVNSDPKRLDQFYIRMLGEGGEKVLSEEVKWLAVTHKSFDQGRRGFNDRLAFVGKRIVQLQTSLALVQNPANSAGPVAEDPHGRQPFAHPALEGLNSLSDSTKVLLTGKTKLAQLAQKYDMQNVLRWSPRKPNNLAASGIELVMAHTMYAVIGAIALEKGGHFANKVAQDRILEPLGVKTIA</sequence>
<dbReference type="Gene3D" id="1.10.1520.10">
    <property type="entry name" value="Ribonuclease III domain"/>
    <property type="match status" value="1"/>
</dbReference>
<dbReference type="GO" id="GO:0005762">
    <property type="term" value="C:mitochondrial large ribosomal subunit"/>
    <property type="evidence" value="ECO:0007669"/>
    <property type="project" value="InterPro"/>
</dbReference>
<feature type="region of interest" description="Disordered" evidence="1">
    <location>
        <begin position="25"/>
        <end position="66"/>
    </location>
</feature>
<dbReference type="STRING" id="573508.A0A1E3BGB4"/>
<gene>
    <name evidence="3" type="ORF">SI65_04996</name>
</gene>
<evidence type="ECO:0000256" key="1">
    <source>
        <dbReference type="SAM" id="MobiDB-lite"/>
    </source>
</evidence>
<keyword evidence="4" id="KW-1185">Reference proteome</keyword>
<comment type="caution">
    <text evidence="3">The sequence shown here is derived from an EMBL/GenBank/DDBJ whole genome shotgun (WGS) entry which is preliminary data.</text>
</comment>
<dbReference type="PANTHER" id="PTHR28160">
    <property type="entry name" value="54S RIBOSOMAL PROTEIN L15, MITOCHONDRIAL"/>
    <property type="match status" value="1"/>
</dbReference>
<dbReference type="InterPro" id="IPR036389">
    <property type="entry name" value="RNase_III_sf"/>
</dbReference>
<dbReference type="Pfam" id="PF14622">
    <property type="entry name" value="Ribonucleas_3_3"/>
    <property type="match status" value="1"/>
</dbReference>
<dbReference type="InterPro" id="IPR000999">
    <property type="entry name" value="RNase_III_dom"/>
</dbReference>
<reference evidence="3 4" key="1">
    <citation type="journal article" date="2016" name="BMC Genomics">
        <title>Comparative genomic and transcriptomic analyses of the Fuzhuan brick tea-fermentation fungus Aspergillus cristatus.</title>
        <authorList>
            <person name="Ge Y."/>
            <person name="Wang Y."/>
            <person name="Liu Y."/>
            <person name="Tan Y."/>
            <person name="Ren X."/>
            <person name="Zhang X."/>
            <person name="Hyde K.D."/>
            <person name="Liu Y."/>
            <person name="Liu Z."/>
        </authorList>
    </citation>
    <scope>NUCLEOTIDE SEQUENCE [LARGE SCALE GENOMIC DNA]</scope>
    <source>
        <strain evidence="3 4">GZAAS20.1005</strain>
    </source>
</reference>
<dbReference type="GO" id="GO:0032543">
    <property type="term" value="P:mitochondrial translation"/>
    <property type="evidence" value="ECO:0007669"/>
    <property type="project" value="InterPro"/>
</dbReference>
<dbReference type="OrthoDB" id="2281895at2759"/>
<organism evidence="3 4">
    <name type="scientific">Aspergillus cristatus</name>
    <name type="common">Chinese Fuzhuan brick tea-fermentation fungus</name>
    <name type="synonym">Eurotium cristatum</name>
    <dbReference type="NCBI Taxonomy" id="573508"/>
    <lineage>
        <taxon>Eukaryota</taxon>
        <taxon>Fungi</taxon>
        <taxon>Dikarya</taxon>
        <taxon>Ascomycota</taxon>
        <taxon>Pezizomycotina</taxon>
        <taxon>Eurotiomycetes</taxon>
        <taxon>Eurotiomycetidae</taxon>
        <taxon>Eurotiales</taxon>
        <taxon>Aspergillaceae</taxon>
        <taxon>Aspergillus</taxon>
        <taxon>Aspergillus subgen. Aspergillus</taxon>
    </lineage>
</organism>
<accession>A0A1E3BGB4</accession>
<feature type="domain" description="RNase III" evidence="2">
    <location>
        <begin position="108"/>
        <end position="256"/>
    </location>
</feature>
<evidence type="ECO:0000313" key="3">
    <source>
        <dbReference type="EMBL" id="ODM20010.1"/>
    </source>
</evidence>
<dbReference type="SUPFAM" id="SSF69065">
    <property type="entry name" value="RNase III domain-like"/>
    <property type="match status" value="1"/>
</dbReference>
<name>A0A1E3BGB4_ASPCR</name>
<dbReference type="PANTHER" id="PTHR28160:SF1">
    <property type="entry name" value="LARGE RIBOSOMAL SUBUNIT PROTEIN ML57"/>
    <property type="match status" value="1"/>
</dbReference>
<proteinExistence type="predicted"/>
<dbReference type="EMBL" id="JXNT01000004">
    <property type="protein sequence ID" value="ODM20010.1"/>
    <property type="molecule type" value="Genomic_DNA"/>
</dbReference>